<dbReference type="PATRIC" id="fig|396014.3.peg.450"/>
<dbReference type="AlphaFoldDB" id="Z9JYW2"/>
<feature type="chain" id="PRO_5038978175" evidence="2">
    <location>
        <begin position="23"/>
        <end position="261"/>
    </location>
</feature>
<dbReference type="STRING" id="396014.BF93_07290"/>
<name>Z9JYW2_9MICO</name>
<organism evidence="3 4">
    <name type="scientific">Brachybacterium phenoliresistens</name>
    <dbReference type="NCBI Taxonomy" id="396014"/>
    <lineage>
        <taxon>Bacteria</taxon>
        <taxon>Bacillati</taxon>
        <taxon>Actinomycetota</taxon>
        <taxon>Actinomycetes</taxon>
        <taxon>Micrococcales</taxon>
        <taxon>Dermabacteraceae</taxon>
        <taxon>Brachybacterium</taxon>
    </lineage>
</organism>
<dbReference type="eggNOG" id="ENOG5031E4M">
    <property type="taxonomic scope" value="Bacteria"/>
</dbReference>
<dbReference type="InterPro" id="IPR006311">
    <property type="entry name" value="TAT_signal"/>
</dbReference>
<dbReference type="PROSITE" id="PS51318">
    <property type="entry name" value="TAT"/>
    <property type="match status" value="1"/>
</dbReference>
<feature type="region of interest" description="Disordered" evidence="1">
    <location>
        <begin position="58"/>
        <end position="79"/>
    </location>
</feature>
<dbReference type="HOGENOM" id="CLU_1064241_0_0_11"/>
<reference evidence="3 4" key="1">
    <citation type="submission" date="2014-02" db="EMBL/GenBank/DDBJ databases">
        <title>Genome sequence of Brachybacterium phenoliresistens strain W13A50.</title>
        <authorList>
            <person name="Wang X."/>
        </authorList>
    </citation>
    <scope>NUCLEOTIDE SEQUENCE [LARGE SCALE GENOMIC DNA]</scope>
    <source>
        <strain evidence="3 4">W13A50</strain>
    </source>
</reference>
<dbReference type="RefSeq" id="WP_038370274.1">
    <property type="nucleotide sequence ID" value="NZ_BAAAOW010000001.1"/>
</dbReference>
<sequence length="261" mass="27361">MPYRPRRTAVATVAALTAPVLAGLGFAAAAFATAPAVPAHLPTEPSAAETTDSAPAPTQLIAAGPGVFTPEQRAGSDRTVPRDLVEDRLAEWVALPGQVDDAFCTGTLSTERPGQFSTCSITDASGQKQTYYGYVAESLAYGSDFQLFYAEGAPLSDEATAVLTDEDAAVIVYPVYDETSAVKPRSLTSQRAVSAGNRILELAGQRDLRIVSVLDRVDLTSPEPVEAVAEDRTTGAVRTVHLLPVVMEGESPVLVVSVEAV</sequence>
<protein>
    <submittedName>
        <fullName evidence="3">Uncharacterized protein</fullName>
    </submittedName>
</protein>
<evidence type="ECO:0000256" key="1">
    <source>
        <dbReference type="SAM" id="MobiDB-lite"/>
    </source>
</evidence>
<evidence type="ECO:0000256" key="2">
    <source>
        <dbReference type="SAM" id="SignalP"/>
    </source>
</evidence>
<comment type="caution">
    <text evidence="3">The sequence shown here is derived from an EMBL/GenBank/DDBJ whole genome shotgun (WGS) entry which is preliminary data.</text>
</comment>
<dbReference type="EMBL" id="JDYK01000002">
    <property type="protein sequence ID" value="EWS82982.1"/>
    <property type="molecule type" value="Genomic_DNA"/>
</dbReference>
<evidence type="ECO:0000313" key="3">
    <source>
        <dbReference type="EMBL" id="EWS82982.1"/>
    </source>
</evidence>
<gene>
    <name evidence="3" type="ORF">BF93_07290</name>
</gene>
<evidence type="ECO:0000313" key="4">
    <source>
        <dbReference type="Proteomes" id="UP000023067"/>
    </source>
</evidence>
<proteinExistence type="predicted"/>
<accession>Z9JYW2</accession>
<feature type="signal peptide" evidence="2">
    <location>
        <begin position="1"/>
        <end position="22"/>
    </location>
</feature>
<keyword evidence="2" id="KW-0732">Signal</keyword>
<keyword evidence="4" id="KW-1185">Reference proteome</keyword>
<dbReference type="Proteomes" id="UP000023067">
    <property type="component" value="Unassembled WGS sequence"/>
</dbReference>